<dbReference type="AlphaFoldDB" id="M6FIU8"/>
<accession>M6FIU8</accession>
<proteinExistence type="predicted"/>
<sequence>MSNKEKLVGIVKKFLITFIFLFHSQRNKTFYGSKYFNQGR</sequence>
<protein>
    <submittedName>
        <fullName evidence="1">Uncharacterized protein</fullName>
    </submittedName>
</protein>
<reference evidence="1 2" key="1">
    <citation type="submission" date="2013-01" db="EMBL/GenBank/DDBJ databases">
        <authorList>
            <person name="Harkins D.M."/>
            <person name="Durkin A.S."/>
            <person name="Brinkac L.M."/>
            <person name="Haft D.H."/>
            <person name="Selengut J.D."/>
            <person name="Sanka R."/>
            <person name="DePew J."/>
            <person name="Purushe J."/>
            <person name="Galloway R.L."/>
            <person name="Vinetz J.M."/>
            <person name="Sutton G.G."/>
            <person name="Nierman W.C."/>
            <person name="Fouts D.E."/>
        </authorList>
    </citation>
    <scope>NUCLEOTIDE SEQUENCE [LARGE SCALE GENOMIC DNA]</scope>
    <source>
        <strain evidence="1 2">Nikolaevo</strain>
    </source>
</reference>
<gene>
    <name evidence="1" type="ORF">LEP1GSC008_4601</name>
</gene>
<dbReference type="EMBL" id="ANCE01000021">
    <property type="protein sequence ID" value="EMK25994.1"/>
    <property type="molecule type" value="Genomic_DNA"/>
</dbReference>
<organism evidence="1 2">
    <name type="scientific">Leptospira kirschneri serovar Bulgarica str. Nikolaevo</name>
    <dbReference type="NCBI Taxonomy" id="1240687"/>
    <lineage>
        <taxon>Bacteria</taxon>
        <taxon>Pseudomonadati</taxon>
        <taxon>Spirochaetota</taxon>
        <taxon>Spirochaetia</taxon>
        <taxon>Leptospirales</taxon>
        <taxon>Leptospiraceae</taxon>
        <taxon>Leptospira</taxon>
    </lineage>
</organism>
<name>M6FIU8_9LEPT</name>
<dbReference type="Proteomes" id="UP000011980">
    <property type="component" value="Unassembled WGS sequence"/>
</dbReference>
<comment type="caution">
    <text evidence="1">The sequence shown here is derived from an EMBL/GenBank/DDBJ whole genome shotgun (WGS) entry which is preliminary data.</text>
</comment>
<evidence type="ECO:0000313" key="2">
    <source>
        <dbReference type="Proteomes" id="UP000011980"/>
    </source>
</evidence>
<evidence type="ECO:0000313" key="1">
    <source>
        <dbReference type="EMBL" id="EMK25994.1"/>
    </source>
</evidence>